<dbReference type="EMBL" id="UOFL01000036">
    <property type="protein sequence ID" value="VAW72357.1"/>
    <property type="molecule type" value="Genomic_DNA"/>
</dbReference>
<evidence type="ECO:0000259" key="1">
    <source>
        <dbReference type="PROSITE" id="PS50234"/>
    </source>
</evidence>
<dbReference type="InterPro" id="IPR002035">
    <property type="entry name" value="VWF_A"/>
</dbReference>
<dbReference type="Gene3D" id="3.40.50.410">
    <property type="entry name" value="von Willebrand factor, type A domain"/>
    <property type="match status" value="1"/>
</dbReference>
<gene>
    <name evidence="2" type="ORF">MNBD_GAMMA12-1746</name>
</gene>
<reference evidence="2" key="1">
    <citation type="submission" date="2018-06" db="EMBL/GenBank/DDBJ databases">
        <authorList>
            <person name="Zhirakovskaya E."/>
        </authorList>
    </citation>
    <scope>NUCLEOTIDE SEQUENCE</scope>
</reference>
<dbReference type="SUPFAM" id="SSF53300">
    <property type="entry name" value="vWA-like"/>
    <property type="match status" value="1"/>
</dbReference>
<dbReference type="SMART" id="SM00327">
    <property type="entry name" value="VWA"/>
    <property type="match status" value="1"/>
</dbReference>
<sequence length="670" mass="74348">MKFITFTVLLMSWIVPFSSHAENKTNKNVMLVLDASGSMWGKINGTAKINIARTVVKGMLSDWDKNTPLGLIVYGHRRRGDCRDIQTLIPVSTVNPQKFMQTLNTISPKGKTPIGAAVKQAAESLKYTEDSATIILVSDGIETCGMDPCKLGVILKKNGVDFKTHVIGFDIKSQKAIAQLKCLAKNTGGQYFSAKDAPALKKALVKTIKIVKVSKPIVVEPKPVKKVESLEGLKLQATIVSEGKLLEKGVVYSLYFAEKSQAGKRKKINYWNNQGTMIRKLKVGKYFVTAHYGTNGFAEAEVEVKVNKLTTYTFNMNVGTLRVKGIAIDKADPLKKGIVFSLYYPEKDIKGNRKKVNYWNNQGTMIRVLRAGQYFVTARYGVNAYTEATIEIKANQLTDYVFNLSIGSVRLNSIVTDKADPLKKGVVYSIYYANKDLQGNRKKINYWNNQGAMVRVLGAGKYFVTARYGVNGHAEAELEVKANQLTDYVFNLNVGAVRLKGVAITGSEPLKKGIVYSFYYAQKDLTGQRKKINYWNNQGAMVRTLAAGKYFLTAKYGVNASAATEVEVKPNQLAEFVFTLNVGTLKISSAATKESSPYTNGNQFSLYYAKKDIKGNRTKINYWNNQGIMIKLLKAGTYHVVTKRGKLIVETEVTIEANKVSDIKVIVKPL</sequence>
<organism evidence="2">
    <name type="scientific">hydrothermal vent metagenome</name>
    <dbReference type="NCBI Taxonomy" id="652676"/>
    <lineage>
        <taxon>unclassified sequences</taxon>
        <taxon>metagenomes</taxon>
        <taxon>ecological metagenomes</taxon>
    </lineage>
</organism>
<dbReference type="AlphaFoldDB" id="A0A3B0Y9Y0"/>
<protein>
    <submittedName>
        <fullName evidence="2">von Willebrand factor type A domain protein</fullName>
    </submittedName>
</protein>
<evidence type="ECO:0000313" key="2">
    <source>
        <dbReference type="EMBL" id="VAW72357.1"/>
    </source>
</evidence>
<name>A0A3B0Y9Y0_9ZZZZ</name>
<dbReference type="Pfam" id="PF00092">
    <property type="entry name" value="VWA"/>
    <property type="match status" value="1"/>
</dbReference>
<dbReference type="PROSITE" id="PS50234">
    <property type="entry name" value="VWFA"/>
    <property type="match status" value="1"/>
</dbReference>
<dbReference type="InterPro" id="IPR036465">
    <property type="entry name" value="vWFA_dom_sf"/>
</dbReference>
<feature type="domain" description="VWFA" evidence="1">
    <location>
        <begin position="28"/>
        <end position="208"/>
    </location>
</feature>
<accession>A0A3B0Y9Y0</accession>
<proteinExistence type="predicted"/>